<dbReference type="EMBL" id="CAJNOU010010627">
    <property type="protein sequence ID" value="CAF1553183.1"/>
    <property type="molecule type" value="Genomic_DNA"/>
</dbReference>
<comment type="caution">
    <text evidence="1">The sequence shown here is derived from an EMBL/GenBank/DDBJ whole genome shotgun (WGS) entry which is preliminary data.</text>
</comment>
<dbReference type="Proteomes" id="UP000663874">
    <property type="component" value="Unassembled WGS sequence"/>
</dbReference>
<proteinExistence type="predicted"/>
<feature type="non-terminal residue" evidence="1">
    <location>
        <position position="1"/>
    </location>
</feature>
<dbReference type="Proteomes" id="UP000663889">
    <property type="component" value="Unassembled WGS sequence"/>
</dbReference>
<evidence type="ECO:0000313" key="1">
    <source>
        <dbReference type="EMBL" id="CAF1553183.1"/>
    </source>
</evidence>
<evidence type="ECO:0000313" key="3">
    <source>
        <dbReference type="Proteomes" id="UP000663889"/>
    </source>
</evidence>
<gene>
    <name evidence="2" type="ORF">FNK824_LOCUS28067</name>
    <name evidence="1" type="ORF">SEV965_LOCUS38803</name>
</gene>
<name>A0A815X493_9BILA</name>
<organism evidence="1 3">
    <name type="scientific">Rotaria sordida</name>
    <dbReference type="NCBI Taxonomy" id="392033"/>
    <lineage>
        <taxon>Eukaryota</taxon>
        <taxon>Metazoa</taxon>
        <taxon>Spiralia</taxon>
        <taxon>Gnathifera</taxon>
        <taxon>Rotifera</taxon>
        <taxon>Eurotatoria</taxon>
        <taxon>Bdelloidea</taxon>
        <taxon>Philodinida</taxon>
        <taxon>Philodinidae</taxon>
        <taxon>Rotaria</taxon>
    </lineage>
</organism>
<protein>
    <submittedName>
        <fullName evidence="1">Uncharacterized protein</fullName>
    </submittedName>
</protein>
<dbReference type="EMBL" id="CAJOBE010007535">
    <property type="protein sequence ID" value="CAF4039031.1"/>
    <property type="molecule type" value="Genomic_DNA"/>
</dbReference>
<dbReference type="AlphaFoldDB" id="A0A815X493"/>
<sequence length="38" mass="4384">ILFNEEHLINRIRILIIKTLGVYEKDEAGKRATSDKAD</sequence>
<accession>A0A815X493</accession>
<evidence type="ECO:0000313" key="2">
    <source>
        <dbReference type="EMBL" id="CAF4039031.1"/>
    </source>
</evidence>
<reference evidence="1" key="1">
    <citation type="submission" date="2021-02" db="EMBL/GenBank/DDBJ databases">
        <authorList>
            <person name="Nowell W R."/>
        </authorList>
    </citation>
    <scope>NUCLEOTIDE SEQUENCE</scope>
</reference>